<sequence length="109" mass="12614">MRAVEKQAKWGEEETVMEEQMEGKGGEAVTQERRRQRPKQVVVKGQCVCDKACLDSMLTVSGQELVNTIAVHFTCYTALSRAHEHRSTRRLFKHHRVTQPRRDKLKPPE</sequence>
<dbReference type="Proteomes" id="UP001178508">
    <property type="component" value="Chromosome 2"/>
</dbReference>
<reference evidence="2" key="1">
    <citation type="submission" date="2023-08" db="EMBL/GenBank/DDBJ databases">
        <authorList>
            <person name="Alioto T."/>
            <person name="Alioto T."/>
            <person name="Gomez Garrido J."/>
        </authorList>
    </citation>
    <scope>NUCLEOTIDE SEQUENCE</scope>
</reference>
<feature type="compositionally biased region" description="Basic and acidic residues" evidence="1">
    <location>
        <begin position="21"/>
        <end position="33"/>
    </location>
</feature>
<dbReference type="EMBL" id="OY660865">
    <property type="protein sequence ID" value="CAJ1050826.1"/>
    <property type="molecule type" value="Genomic_DNA"/>
</dbReference>
<gene>
    <name evidence="2" type="ORF">XNOV1_A030567</name>
</gene>
<accession>A0AAV1EPX7</accession>
<feature type="region of interest" description="Disordered" evidence="1">
    <location>
        <begin position="1"/>
        <end position="37"/>
    </location>
</feature>
<protein>
    <submittedName>
        <fullName evidence="2">Uncharacterized protein</fullName>
    </submittedName>
</protein>
<proteinExistence type="predicted"/>
<organism evidence="2 3">
    <name type="scientific">Xyrichtys novacula</name>
    <name type="common">Pearly razorfish</name>
    <name type="synonym">Hemipteronotus novacula</name>
    <dbReference type="NCBI Taxonomy" id="13765"/>
    <lineage>
        <taxon>Eukaryota</taxon>
        <taxon>Metazoa</taxon>
        <taxon>Chordata</taxon>
        <taxon>Craniata</taxon>
        <taxon>Vertebrata</taxon>
        <taxon>Euteleostomi</taxon>
        <taxon>Actinopterygii</taxon>
        <taxon>Neopterygii</taxon>
        <taxon>Teleostei</taxon>
        <taxon>Neoteleostei</taxon>
        <taxon>Acanthomorphata</taxon>
        <taxon>Eupercaria</taxon>
        <taxon>Labriformes</taxon>
        <taxon>Labridae</taxon>
        <taxon>Xyrichtys</taxon>
    </lineage>
</organism>
<name>A0AAV1EPX7_XYRNO</name>
<feature type="region of interest" description="Disordered" evidence="1">
    <location>
        <begin position="82"/>
        <end position="109"/>
    </location>
</feature>
<feature type="compositionally biased region" description="Basic residues" evidence="1">
    <location>
        <begin position="83"/>
        <end position="99"/>
    </location>
</feature>
<feature type="compositionally biased region" description="Basic and acidic residues" evidence="1">
    <location>
        <begin position="100"/>
        <end position="109"/>
    </location>
</feature>
<keyword evidence="3" id="KW-1185">Reference proteome</keyword>
<feature type="compositionally biased region" description="Basic and acidic residues" evidence="1">
    <location>
        <begin position="1"/>
        <end position="12"/>
    </location>
</feature>
<evidence type="ECO:0000256" key="1">
    <source>
        <dbReference type="SAM" id="MobiDB-lite"/>
    </source>
</evidence>
<evidence type="ECO:0000313" key="3">
    <source>
        <dbReference type="Proteomes" id="UP001178508"/>
    </source>
</evidence>
<evidence type="ECO:0000313" key="2">
    <source>
        <dbReference type="EMBL" id="CAJ1050826.1"/>
    </source>
</evidence>
<dbReference type="AlphaFoldDB" id="A0AAV1EPX7"/>